<evidence type="ECO:0000313" key="3">
    <source>
        <dbReference type="Proteomes" id="UP001205843"/>
    </source>
</evidence>
<protein>
    <submittedName>
        <fullName evidence="2">Uncharacterized protein</fullName>
    </submittedName>
</protein>
<evidence type="ECO:0000313" key="2">
    <source>
        <dbReference type="EMBL" id="MCP1675482.1"/>
    </source>
</evidence>
<dbReference type="Proteomes" id="UP001205843">
    <property type="component" value="Unassembled WGS sequence"/>
</dbReference>
<feature type="region of interest" description="Disordered" evidence="1">
    <location>
        <begin position="38"/>
        <end position="59"/>
    </location>
</feature>
<dbReference type="RefSeq" id="WP_253478976.1">
    <property type="nucleotide sequence ID" value="NZ_JALJXV010000006.1"/>
</dbReference>
<reference evidence="2" key="1">
    <citation type="submission" date="2022-03" db="EMBL/GenBank/DDBJ databases">
        <title>Genomic Encyclopedia of Type Strains, Phase III (KMG-III): the genomes of soil and plant-associated and newly described type strains.</title>
        <authorList>
            <person name="Whitman W."/>
        </authorList>
    </citation>
    <scope>NUCLEOTIDE SEQUENCE</scope>
    <source>
        <strain evidence="2">ANL 6-2</strain>
    </source>
</reference>
<dbReference type="AlphaFoldDB" id="A0AAE3G503"/>
<sequence length="59" mass="6535">MSRQDGERQLRHIREVLMATVIPHLVARYQTHAEGVGAVGAEPRPAPFLSAKNSTEAQR</sequence>
<gene>
    <name evidence="2" type="ORF">J2T57_002632</name>
</gene>
<accession>A0AAE3G503</accession>
<keyword evidence="3" id="KW-1185">Reference proteome</keyword>
<evidence type="ECO:0000256" key="1">
    <source>
        <dbReference type="SAM" id="MobiDB-lite"/>
    </source>
</evidence>
<name>A0AAE3G503_9GAMM</name>
<dbReference type="EMBL" id="JALJXV010000006">
    <property type="protein sequence ID" value="MCP1675482.1"/>
    <property type="molecule type" value="Genomic_DNA"/>
</dbReference>
<organism evidence="2 3">
    <name type="scientific">Natronocella acetinitrilica</name>
    <dbReference type="NCBI Taxonomy" id="414046"/>
    <lineage>
        <taxon>Bacteria</taxon>
        <taxon>Pseudomonadati</taxon>
        <taxon>Pseudomonadota</taxon>
        <taxon>Gammaproteobacteria</taxon>
        <taxon>Chromatiales</taxon>
        <taxon>Ectothiorhodospiraceae</taxon>
        <taxon>Natronocella</taxon>
    </lineage>
</organism>
<comment type="caution">
    <text evidence="2">The sequence shown here is derived from an EMBL/GenBank/DDBJ whole genome shotgun (WGS) entry which is preliminary data.</text>
</comment>
<proteinExistence type="predicted"/>